<organism evidence="1 2">
    <name type="scientific">Scutellospora calospora</name>
    <dbReference type="NCBI Taxonomy" id="85575"/>
    <lineage>
        <taxon>Eukaryota</taxon>
        <taxon>Fungi</taxon>
        <taxon>Fungi incertae sedis</taxon>
        <taxon>Mucoromycota</taxon>
        <taxon>Glomeromycotina</taxon>
        <taxon>Glomeromycetes</taxon>
        <taxon>Diversisporales</taxon>
        <taxon>Gigasporaceae</taxon>
        <taxon>Scutellospora</taxon>
    </lineage>
</organism>
<accession>A0ACA9PB16</accession>
<dbReference type="EMBL" id="CAJVPM010039088">
    <property type="protein sequence ID" value="CAG8699881.1"/>
    <property type="molecule type" value="Genomic_DNA"/>
</dbReference>
<sequence length="139" mass="16176">NALNNEEEMPKLNILDAIKFITEAWDNLILEIPYHLMRVMTANDYIEADNNLETEEVTIDEAAIIEEICHQSDFSNSDEDSDVEIEKISHSVALEQCKSLILYVEQQDPTKFVKDQDLLVLRNLLKRIRLNESQSKRQK</sequence>
<name>A0ACA9PB16_9GLOM</name>
<keyword evidence="2" id="KW-1185">Reference proteome</keyword>
<evidence type="ECO:0000313" key="1">
    <source>
        <dbReference type="EMBL" id="CAG8699881.1"/>
    </source>
</evidence>
<reference evidence="1" key="1">
    <citation type="submission" date="2021-06" db="EMBL/GenBank/DDBJ databases">
        <authorList>
            <person name="Kallberg Y."/>
            <person name="Tangrot J."/>
            <person name="Rosling A."/>
        </authorList>
    </citation>
    <scope>NUCLEOTIDE SEQUENCE</scope>
    <source>
        <strain evidence="1">AU212A</strain>
    </source>
</reference>
<comment type="caution">
    <text evidence="1">The sequence shown here is derived from an EMBL/GenBank/DDBJ whole genome shotgun (WGS) entry which is preliminary data.</text>
</comment>
<gene>
    <name evidence="1" type="ORF">SCALOS_LOCUS10456</name>
</gene>
<protein>
    <submittedName>
        <fullName evidence="1">1869_t:CDS:1</fullName>
    </submittedName>
</protein>
<feature type="non-terminal residue" evidence="1">
    <location>
        <position position="139"/>
    </location>
</feature>
<proteinExistence type="predicted"/>
<evidence type="ECO:0000313" key="2">
    <source>
        <dbReference type="Proteomes" id="UP000789860"/>
    </source>
</evidence>
<dbReference type="Proteomes" id="UP000789860">
    <property type="component" value="Unassembled WGS sequence"/>
</dbReference>
<feature type="non-terminal residue" evidence="1">
    <location>
        <position position="1"/>
    </location>
</feature>